<feature type="compositionally biased region" description="Basic and acidic residues" evidence="1">
    <location>
        <begin position="545"/>
        <end position="566"/>
    </location>
</feature>
<organism evidence="3 4">
    <name type="scientific">Heterodermia speciosa</name>
    <dbReference type="NCBI Taxonomy" id="116794"/>
    <lineage>
        <taxon>Eukaryota</taxon>
        <taxon>Fungi</taxon>
        <taxon>Dikarya</taxon>
        <taxon>Ascomycota</taxon>
        <taxon>Pezizomycotina</taxon>
        <taxon>Lecanoromycetes</taxon>
        <taxon>OSLEUM clade</taxon>
        <taxon>Lecanoromycetidae</taxon>
        <taxon>Caliciales</taxon>
        <taxon>Physciaceae</taxon>
        <taxon>Heterodermia</taxon>
    </lineage>
</organism>
<dbReference type="Gene3D" id="3.40.1170.60">
    <property type="match status" value="1"/>
</dbReference>
<evidence type="ECO:0000313" key="4">
    <source>
        <dbReference type="Proteomes" id="UP000664521"/>
    </source>
</evidence>
<dbReference type="GO" id="GO:0070987">
    <property type="term" value="P:error-free translesion synthesis"/>
    <property type="evidence" value="ECO:0007669"/>
    <property type="project" value="UniProtKB-ARBA"/>
</dbReference>
<name>A0A8H3G266_9LECA</name>
<dbReference type="GO" id="GO:0003684">
    <property type="term" value="F:damaged DNA binding"/>
    <property type="evidence" value="ECO:0007669"/>
    <property type="project" value="InterPro"/>
</dbReference>
<dbReference type="InterPro" id="IPR001126">
    <property type="entry name" value="UmuC"/>
</dbReference>
<dbReference type="Proteomes" id="UP000664521">
    <property type="component" value="Unassembled WGS sequence"/>
</dbReference>
<feature type="region of interest" description="Disordered" evidence="1">
    <location>
        <begin position="535"/>
        <end position="571"/>
    </location>
</feature>
<feature type="domain" description="UmuC" evidence="2">
    <location>
        <begin position="17"/>
        <end position="273"/>
    </location>
</feature>
<comment type="caution">
    <text evidence="3">The sequence shown here is derived from an EMBL/GenBank/DDBJ whole genome shotgun (WGS) entry which is preliminary data.</text>
</comment>
<dbReference type="OrthoDB" id="447129at2759"/>
<gene>
    <name evidence="3" type="ORF">HETSPECPRED_008199</name>
</gene>
<dbReference type="EMBL" id="CAJPDS010000060">
    <property type="protein sequence ID" value="CAF9931798.1"/>
    <property type="molecule type" value="Genomic_DNA"/>
</dbReference>
<evidence type="ECO:0000259" key="2">
    <source>
        <dbReference type="PROSITE" id="PS50173"/>
    </source>
</evidence>
<dbReference type="InterPro" id="IPR036775">
    <property type="entry name" value="DNA_pol_Y-fam_lit_finger_sf"/>
</dbReference>
<keyword evidence="4" id="KW-1185">Reference proteome</keyword>
<dbReference type="GO" id="GO:0003887">
    <property type="term" value="F:DNA-directed DNA polymerase activity"/>
    <property type="evidence" value="ECO:0007669"/>
    <property type="project" value="TreeGrafter"/>
</dbReference>
<protein>
    <recommendedName>
        <fullName evidence="2">UmuC domain-containing protein</fullName>
    </recommendedName>
</protein>
<dbReference type="GO" id="GO:0006281">
    <property type="term" value="P:DNA repair"/>
    <property type="evidence" value="ECO:0007669"/>
    <property type="project" value="InterPro"/>
</dbReference>
<dbReference type="PANTHER" id="PTHR46404">
    <property type="entry name" value="DNA POLYMERASE IOTA"/>
    <property type="match status" value="1"/>
</dbReference>
<proteinExistence type="predicted"/>
<dbReference type="Gene3D" id="3.30.1490.100">
    <property type="entry name" value="DNA polymerase, Y-family, little finger domain"/>
    <property type="match status" value="1"/>
</dbReference>
<evidence type="ECO:0000313" key="3">
    <source>
        <dbReference type="EMBL" id="CAF9931798.1"/>
    </source>
</evidence>
<dbReference type="InterPro" id="IPR043128">
    <property type="entry name" value="Rev_trsase/Diguanyl_cyclase"/>
</dbReference>
<sequence length="612" mass="68568">MAKKESFALERNDERVIIHFDYDCFYAAVFEREDPKLRLLPFAVQQKQIIVTCNYEARRRGLYKLQLVREARHKCPEVIIALGEDLTRFRNASKDNYLFLRCFAWNHKVERLGFDEVFMDVTDMVDYNVDLLNHNALSSSFFHLDRNDPTVGFLFDASCISGHTFPTGSPQAVGLSTSTTASLTPALGKLYLRLLLGSHIAQFLRHQLEEHKSYTCTVGVSTTKLMSKLVGNLNKPRGQTTLVPPYEWSLDTGESNVTRFLDAHDIGKVPGIGFKTAQKIRQYVLGRPAAFHAGLVYGSTKEQVSVGEVRLSPGMKAEVLERLLISPGTPKDLGSKIWCLINGIDNTEDSYIKLDVMTAVKRELTLLTCSLIKRMRLDLMVDAEDDTAFGDEVPSSEVLNTSKRWSAHPRILRLTTRPRPPRNPDGSRPRMFNRTSKSCTMPSIIFSHKQNIESIAEQVVNSSLLPLFRQLHPEESGWDLSLVNLCAANMAFAGTDSKAGAGRDIGRMFRRQDDVLREWKVGDADLAILRPSDLTKNASQISEPEQPRNRDIGSSRHGSEDMDRSTQDSGVADDVWNSEAETAELGQACPVCGAHMPPFAVAAHQRFHSLPE</sequence>
<dbReference type="SUPFAM" id="SSF56672">
    <property type="entry name" value="DNA/RNA polymerases"/>
    <property type="match status" value="1"/>
</dbReference>
<dbReference type="FunFam" id="3.40.1170.60:FF:000006">
    <property type="entry name" value="DNA polymerase iota"/>
    <property type="match status" value="1"/>
</dbReference>
<evidence type="ECO:0000256" key="1">
    <source>
        <dbReference type="SAM" id="MobiDB-lite"/>
    </source>
</evidence>
<accession>A0A8H3G266</accession>
<dbReference type="PANTHER" id="PTHR46404:SF1">
    <property type="entry name" value="DNA POLYMERASE IOTA"/>
    <property type="match status" value="1"/>
</dbReference>
<reference evidence="3" key="1">
    <citation type="submission" date="2021-03" db="EMBL/GenBank/DDBJ databases">
        <authorList>
            <person name="Tagirdzhanova G."/>
        </authorList>
    </citation>
    <scope>NUCLEOTIDE SEQUENCE</scope>
</reference>
<dbReference type="InterPro" id="IPR043502">
    <property type="entry name" value="DNA/RNA_pol_sf"/>
</dbReference>
<dbReference type="Pfam" id="PF00817">
    <property type="entry name" value="IMS"/>
    <property type="match status" value="1"/>
</dbReference>
<feature type="region of interest" description="Disordered" evidence="1">
    <location>
        <begin position="415"/>
        <end position="434"/>
    </location>
</feature>
<dbReference type="PROSITE" id="PS50173">
    <property type="entry name" value="UMUC"/>
    <property type="match status" value="1"/>
</dbReference>
<dbReference type="AlphaFoldDB" id="A0A8H3G266"/>
<dbReference type="Gene3D" id="3.30.70.270">
    <property type="match status" value="1"/>
</dbReference>